<evidence type="ECO:0008006" key="5">
    <source>
        <dbReference type="Google" id="ProtNLM"/>
    </source>
</evidence>
<sequence>MSDMKAITYSEGYKYQLVKDYIAFVDILSETIDSDYLKLNALGELTIKKGYAWDGPSGPTVDTPDSMRGALVHDALYQLMRDYTLDPAKYKAIADNEFRKICLQDGMSWLRACYFYYGVKLFGAKSTKPEGDYPVKTAP</sequence>
<dbReference type="EMBL" id="LR796776">
    <property type="protein sequence ID" value="CAB4165865.1"/>
    <property type="molecule type" value="Genomic_DNA"/>
</dbReference>
<evidence type="ECO:0000313" key="4">
    <source>
        <dbReference type="EMBL" id="CAB4221425.1"/>
    </source>
</evidence>
<gene>
    <name evidence="3" type="ORF">UFOVP1146_251</name>
    <name evidence="4" type="ORF">UFOVP1638_314</name>
    <name evidence="1" type="ORF">UFOVP812_164</name>
    <name evidence="2" type="ORF">UFOVP818_401</name>
</gene>
<protein>
    <recommendedName>
        <fullName evidence="5">DUF1353 domain-containing protein</fullName>
    </recommendedName>
</protein>
<dbReference type="EMBL" id="LR797099">
    <property type="protein sequence ID" value="CAB4186905.1"/>
    <property type="molecule type" value="Genomic_DNA"/>
</dbReference>
<name>A0A6J5T165_9CAUD</name>
<reference evidence="4" key="1">
    <citation type="submission" date="2020-05" db="EMBL/GenBank/DDBJ databases">
        <authorList>
            <person name="Chiriac C."/>
            <person name="Salcher M."/>
            <person name="Ghai R."/>
            <person name="Kavagutti S V."/>
        </authorList>
    </citation>
    <scope>NUCLEOTIDE SEQUENCE</scope>
</reference>
<evidence type="ECO:0000313" key="1">
    <source>
        <dbReference type="EMBL" id="CAB4163895.1"/>
    </source>
</evidence>
<proteinExistence type="predicted"/>
<organism evidence="4">
    <name type="scientific">uncultured Caudovirales phage</name>
    <dbReference type="NCBI Taxonomy" id="2100421"/>
    <lineage>
        <taxon>Viruses</taxon>
        <taxon>Duplodnaviria</taxon>
        <taxon>Heunggongvirae</taxon>
        <taxon>Uroviricota</taxon>
        <taxon>Caudoviricetes</taxon>
        <taxon>Peduoviridae</taxon>
        <taxon>Maltschvirus</taxon>
        <taxon>Maltschvirus maltsch</taxon>
    </lineage>
</organism>
<evidence type="ECO:0000313" key="3">
    <source>
        <dbReference type="EMBL" id="CAB4186905.1"/>
    </source>
</evidence>
<evidence type="ECO:0000313" key="2">
    <source>
        <dbReference type="EMBL" id="CAB4165865.1"/>
    </source>
</evidence>
<dbReference type="EMBL" id="LR797502">
    <property type="protein sequence ID" value="CAB4221425.1"/>
    <property type="molecule type" value="Genomic_DNA"/>
</dbReference>
<accession>A0A6J5T165</accession>
<dbReference type="EMBL" id="LR796758">
    <property type="protein sequence ID" value="CAB4163895.1"/>
    <property type="molecule type" value="Genomic_DNA"/>
</dbReference>